<keyword evidence="5" id="KW-0777">Teichoic acid biosynthesis</keyword>
<dbReference type="SUPFAM" id="SSF53756">
    <property type="entry name" value="UDP-Glycosyltransferase/glycogen phosphorylase"/>
    <property type="match status" value="1"/>
</dbReference>
<dbReference type="GO" id="GO:0047355">
    <property type="term" value="F:CDP-glycerol glycerophosphotransferase activity"/>
    <property type="evidence" value="ECO:0007669"/>
    <property type="project" value="UniProtKB-EC"/>
</dbReference>
<evidence type="ECO:0000256" key="5">
    <source>
        <dbReference type="ARBA" id="ARBA00022944"/>
    </source>
</evidence>
<evidence type="ECO:0000256" key="2">
    <source>
        <dbReference type="ARBA" id="ARBA00010488"/>
    </source>
</evidence>
<proteinExistence type="inferred from homology"/>
<comment type="similarity">
    <text evidence="2">Belongs to the CDP-glycerol glycerophosphotransferase family.</text>
</comment>
<dbReference type="InterPro" id="IPR043149">
    <property type="entry name" value="TagF_N"/>
</dbReference>
<dbReference type="Pfam" id="PF04464">
    <property type="entry name" value="Glyphos_transf"/>
    <property type="match status" value="1"/>
</dbReference>
<keyword evidence="8" id="KW-1185">Reference proteome</keyword>
<dbReference type="InterPro" id="IPR043148">
    <property type="entry name" value="TagF_C"/>
</dbReference>
<comment type="subcellular location">
    <subcellularLocation>
        <location evidence="1">Cell membrane</location>
        <topology evidence="1">Peripheral membrane protein</topology>
    </subcellularLocation>
</comment>
<dbReference type="Proteomes" id="UP000697472">
    <property type="component" value="Unassembled WGS sequence"/>
</dbReference>
<protein>
    <submittedName>
        <fullName evidence="7">CDP-glycerol glycerophosphotransferase</fullName>
        <ecNumber evidence="7">2.7.8.12</ecNumber>
    </submittedName>
</protein>
<gene>
    <name evidence="7" type="ORF">JOC28_000042</name>
</gene>
<organism evidence="7 8">
    <name type="scientific">Streptococcus loxodontisalivarius</name>
    <dbReference type="NCBI Taxonomy" id="1349415"/>
    <lineage>
        <taxon>Bacteria</taxon>
        <taxon>Bacillati</taxon>
        <taxon>Bacillota</taxon>
        <taxon>Bacilli</taxon>
        <taxon>Lactobacillales</taxon>
        <taxon>Streptococcaceae</taxon>
        <taxon>Streptococcus</taxon>
    </lineage>
</organism>
<dbReference type="PANTHER" id="PTHR37316:SF3">
    <property type="entry name" value="TEICHOIC ACID GLYCEROL-PHOSPHATE TRANSFERASE"/>
    <property type="match status" value="1"/>
</dbReference>
<reference evidence="7 8" key="1">
    <citation type="submission" date="2021-01" db="EMBL/GenBank/DDBJ databases">
        <title>Genomic Encyclopedia of Type Strains, Phase IV (KMG-IV): sequencing the most valuable type-strain genomes for metagenomic binning, comparative biology and taxonomic classification.</title>
        <authorList>
            <person name="Goeker M."/>
        </authorList>
    </citation>
    <scope>NUCLEOTIDE SEQUENCE [LARGE SCALE GENOMIC DNA]</scope>
    <source>
        <strain evidence="7 8">DSM 27382</strain>
    </source>
</reference>
<dbReference type="EC" id="2.7.8.12" evidence="7"/>
<evidence type="ECO:0000313" key="8">
    <source>
        <dbReference type="Proteomes" id="UP000697472"/>
    </source>
</evidence>
<dbReference type="PANTHER" id="PTHR37316">
    <property type="entry name" value="TEICHOIC ACID GLYCEROL-PHOSPHATE PRIMASE"/>
    <property type="match status" value="1"/>
</dbReference>
<keyword evidence="3" id="KW-1003">Cell membrane</keyword>
<evidence type="ECO:0000256" key="3">
    <source>
        <dbReference type="ARBA" id="ARBA00022475"/>
    </source>
</evidence>
<sequence length="362" mass="42425">MFLRFLGLFIRLDENLVLFVPNTGKTFNGSPKDIYDYMQSHGEYAAYRTIWAFDDPEKMAKEFQLETVKLDSPAYFLTCLKAKYWVTDINIERGLRFKKKKTVFLNTWHGVAIKRIGNDDPNSARYDYRDLDYLCVSGDYDKKVFASALKAPESSFLEVGMPRNDRLFRASAKEKLDLRESLDIPAGKKVIVYVPTWRDSKDKGKTFGLAIEADFKKWEEQLGQDYVILFRAHSRTTDLMSIEFNDFLRDYSNYPDLNDLLIVADVLITDYSSVVFDYAILEKPVVCFAYDYDDYLSERGCYFQPKEVFPQPIFEQEDLLLEHLLHLDEQKECELTRELKENFMNRSQGQATRICVEKLFNK</sequence>
<evidence type="ECO:0000256" key="4">
    <source>
        <dbReference type="ARBA" id="ARBA00022679"/>
    </source>
</evidence>
<comment type="caution">
    <text evidence="7">The sequence shown here is derived from an EMBL/GenBank/DDBJ whole genome shotgun (WGS) entry which is preliminary data.</text>
</comment>
<dbReference type="InterPro" id="IPR051612">
    <property type="entry name" value="Teichoic_Acid_Biosynth"/>
</dbReference>
<dbReference type="EMBL" id="JAFBEH010000001">
    <property type="protein sequence ID" value="MBM7641758.1"/>
    <property type="molecule type" value="Genomic_DNA"/>
</dbReference>
<evidence type="ECO:0000313" key="7">
    <source>
        <dbReference type="EMBL" id="MBM7641758.1"/>
    </source>
</evidence>
<keyword evidence="6" id="KW-0472">Membrane</keyword>
<accession>A0ABS2PP04</accession>
<keyword evidence="4 7" id="KW-0808">Transferase</keyword>
<dbReference type="Gene3D" id="3.40.50.11820">
    <property type="match status" value="1"/>
</dbReference>
<dbReference type="Gene3D" id="3.40.50.12580">
    <property type="match status" value="1"/>
</dbReference>
<name>A0ABS2PP04_9STRE</name>
<evidence type="ECO:0000256" key="6">
    <source>
        <dbReference type="ARBA" id="ARBA00023136"/>
    </source>
</evidence>
<evidence type="ECO:0000256" key="1">
    <source>
        <dbReference type="ARBA" id="ARBA00004202"/>
    </source>
</evidence>
<dbReference type="InterPro" id="IPR007554">
    <property type="entry name" value="Glycerophosphate_synth"/>
</dbReference>